<dbReference type="PANTHER" id="PTHR37540">
    <property type="entry name" value="TRANSCRIPTION FACTOR (ACR-2), PUTATIVE-RELATED-RELATED"/>
    <property type="match status" value="1"/>
</dbReference>
<evidence type="ECO:0000256" key="1">
    <source>
        <dbReference type="SAM" id="MobiDB-lite"/>
    </source>
</evidence>
<reference evidence="2" key="1">
    <citation type="submission" date="2015-01" db="EMBL/GenBank/DDBJ databases">
        <title>The Genome Sequence of Cladophialophora bantiana CBS 173.52.</title>
        <authorList>
            <consortium name="The Broad Institute Genomics Platform"/>
            <person name="Cuomo C."/>
            <person name="de Hoog S."/>
            <person name="Gorbushina A."/>
            <person name="Stielow B."/>
            <person name="Teixiera M."/>
            <person name="Abouelleil A."/>
            <person name="Chapman S.B."/>
            <person name="Priest M."/>
            <person name="Young S.K."/>
            <person name="Wortman J."/>
            <person name="Nusbaum C."/>
            <person name="Birren B."/>
        </authorList>
    </citation>
    <scope>NUCLEOTIDE SEQUENCE [LARGE SCALE GENOMIC DNA]</scope>
    <source>
        <strain evidence="2">CBS 173.52</strain>
    </source>
</reference>
<dbReference type="VEuPathDB" id="FungiDB:Z519_05261"/>
<dbReference type="Proteomes" id="UP000053789">
    <property type="component" value="Unassembled WGS sequence"/>
</dbReference>
<dbReference type="EMBL" id="KN846986">
    <property type="protein sequence ID" value="KIW93946.1"/>
    <property type="molecule type" value="Genomic_DNA"/>
</dbReference>
<dbReference type="RefSeq" id="XP_016620615.1">
    <property type="nucleotide sequence ID" value="XM_016763002.1"/>
</dbReference>
<organism evidence="2 3">
    <name type="scientific">Cladophialophora bantiana (strain ATCC 10958 / CBS 173.52 / CDC B-1940 / NIH 8579)</name>
    <name type="common">Xylohypha bantiana</name>
    <dbReference type="NCBI Taxonomy" id="1442370"/>
    <lineage>
        <taxon>Eukaryota</taxon>
        <taxon>Fungi</taxon>
        <taxon>Dikarya</taxon>
        <taxon>Ascomycota</taxon>
        <taxon>Pezizomycotina</taxon>
        <taxon>Eurotiomycetes</taxon>
        <taxon>Chaetothyriomycetidae</taxon>
        <taxon>Chaetothyriales</taxon>
        <taxon>Herpotrichiellaceae</taxon>
        <taxon>Cladophialophora</taxon>
    </lineage>
</organism>
<name>A0A0D2EVU4_CLAB1</name>
<gene>
    <name evidence="2" type="ORF">Z519_05261</name>
</gene>
<feature type="compositionally biased region" description="Polar residues" evidence="1">
    <location>
        <begin position="78"/>
        <end position="89"/>
    </location>
</feature>
<evidence type="ECO:0000313" key="2">
    <source>
        <dbReference type="EMBL" id="KIW93946.1"/>
    </source>
</evidence>
<dbReference type="OrthoDB" id="4140097at2759"/>
<dbReference type="HOGENOM" id="CLU_025452_0_0_1"/>
<dbReference type="GeneID" id="27698189"/>
<accession>A0A0D2EVU4</accession>
<proteinExistence type="predicted"/>
<protein>
    <submittedName>
        <fullName evidence="2">Uncharacterized protein</fullName>
    </submittedName>
</protein>
<dbReference type="AlphaFoldDB" id="A0A0D2EVU4"/>
<evidence type="ECO:0000313" key="3">
    <source>
        <dbReference type="Proteomes" id="UP000053789"/>
    </source>
</evidence>
<feature type="region of interest" description="Disordered" evidence="1">
    <location>
        <begin position="71"/>
        <end position="90"/>
    </location>
</feature>
<keyword evidence="3" id="KW-1185">Reference proteome</keyword>
<dbReference type="PANTHER" id="PTHR37540:SF10">
    <property type="entry name" value="SIGMA-70 REGION 2 FAMILY PROTEIN"/>
    <property type="match status" value="1"/>
</dbReference>
<sequence length="531" mass="61671">MTSHIAAPFTNQFLWVHHDAENMQASPHRHRIYSHVQTNYRAWKRRENFRALRASSSQKISYEWRHRRLRPKTDEVHQQTPSMQTQFTTPGPVAIATSPLSLVGRGNSDPFHVYSIAIGPGENNLISLYRDYILPVVYHFKIGDKNLNQLAMRDWRDNVATLEERGTALGTLARYGSIVARANPGMWPVALKYLCQSTRTLRDKVSRNEDLQNTGGCLHMNMLFNAEIINGNLAGATVHGKMLLHVFRQQWEQQRLDYKMLLYQLHNDLQFASRFLSRPIFDEGEWLPTVLKPLWDVAAPYMPIYAEEELDPAIEDKTVSYWFKKSRLTLKYEKIQNTESERLPLLPLVQTSVMSLAFLFHSRMINYYLDSEEQLKREGLTDMVKAYLYAHEALALASAQLLRWKNYNPRIMGVPIYDNCRPLNALGYALDQCEIFSARGGGNKYLNARMWALYIAALVERGPPSDQARTNQERFNRKLAEMAWSMQVFTWKDLKVILQEFLYEEPLTSQGSVWFEEMVLNYQRTKNSSDS</sequence>